<dbReference type="Proteomes" id="UP001066276">
    <property type="component" value="Chromosome 4_2"/>
</dbReference>
<gene>
    <name evidence="2" type="ORF">NDU88_003157</name>
</gene>
<comment type="caution">
    <text evidence="2">The sequence shown here is derived from an EMBL/GenBank/DDBJ whole genome shotgun (WGS) entry which is preliminary data.</text>
</comment>
<keyword evidence="3" id="KW-1185">Reference proteome</keyword>
<evidence type="ECO:0000313" key="3">
    <source>
        <dbReference type="Proteomes" id="UP001066276"/>
    </source>
</evidence>
<feature type="coiled-coil region" evidence="1">
    <location>
        <begin position="141"/>
        <end position="168"/>
    </location>
</feature>
<sequence>MNTRFVSVFCRCRARVKAENVVDAEILPEIIWWSGKVWQANAAAVNYINRIVSGSSFIDAAPPIVVDALHEKITKLERIKKKLVRTQLHGHLMKEHLRSNVIQVVLQLRNEPAIFIEDPKYRNNFSCVANQCSRHWMVPGIDTALRHITKLEKEIDDLAKEILEDTALTNAHQALKALEKTSKEFTYIEQKKKLDKLAKDIVKYDKTYTYPYLDEDYYKQDQSGKFVNRADQKENFSRSGSSAGSAVQSAAVELHQIVNPDWFPYGPMRGAIGRSKMDDILHISRHVGQACGLH</sequence>
<keyword evidence="1" id="KW-0175">Coiled coil</keyword>
<evidence type="ECO:0000256" key="1">
    <source>
        <dbReference type="SAM" id="Coils"/>
    </source>
</evidence>
<reference evidence="2" key="1">
    <citation type="journal article" date="2022" name="bioRxiv">
        <title>Sequencing and chromosome-scale assembly of the giantPleurodeles waltlgenome.</title>
        <authorList>
            <person name="Brown T."/>
            <person name="Elewa A."/>
            <person name="Iarovenko S."/>
            <person name="Subramanian E."/>
            <person name="Araus A.J."/>
            <person name="Petzold A."/>
            <person name="Susuki M."/>
            <person name="Suzuki K.-i.T."/>
            <person name="Hayashi T."/>
            <person name="Toyoda A."/>
            <person name="Oliveira C."/>
            <person name="Osipova E."/>
            <person name="Leigh N.D."/>
            <person name="Simon A."/>
            <person name="Yun M.H."/>
        </authorList>
    </citation>
    <scope>NUCLEOTIDE SEQUENCE</scope>
    <source>
        <strain evidence="2">20211129_DDA</strain>
        <tissue evidence="2">Liver</tissue>
    </source>
</reference>
<name>A0AAV7SEQ8_PLEWA</name>
<dbReference type="EMBL" id="JANPWB010000008">
    <property type="protein sequence ID" value="KAJ1162690.1"/>
    <property type="molecule type" value="Genomic_DNA"/>
</dbReference>
<dbReference type="AlphaFoldDB" id="A0AAV7SEQ8"/>
<organism evidence="2 3">
    <name type="scientific">Pleurodeles waltl</name>
    <name type="common">Iberian ribbed newt</name>
    <dbReference type="NCBI Taxonomy" id="8319"/>
    <lineage>
        <taxon>Eukaryota</taxon>
        <taxon>Metazoa</taxon>
        <taxon>Chordata</taxon>
        <taxon>Craniata</taxon>
        <taxon>Vertebrata</taxon>
        <taxon>Euteleostomi</taxon>
        <taxon>Amphibia</taxon>
        <taxon>Batrachia</taxon>
        <taxon>Caudata</taxon>
        <taxon>Salamandroidea</taxon>
        <taxon>Salamandridae</taxon>
        <taxon>Pleurodelinae</taxon>
        <taxon>Pleurodeles</taxon>
    </lineage>
</organism>
<accession>A0AAV7SEQ8</accession>
<evidence type="ECO:0000313" key="2">
    <source>
        <dbReference type="EMBL" id="KAJ1162690.1"/>
    </source>
</evidence>
<protein>
    <submittedName>
        <fullName evidence="2">Uncharacterized protein</fullName>
    </submittedName>
</protein>
<proteinExistence type="predicted"/>